<evidence type="ECO:0000256" key="2">
    <source>
        <dbReference type="ARBA" id="ARBA00022490"/>
    </source>
</evidence>
<dbReference type="NCBIfam" id="NF010669">
    <property type="entry name" value="PRK14066.1"/>
    <property type="match status" value="1"/>
</dbReference>
<dbReference type="Pfam" id="PF02609">
    <property type="entry name" value="Exonuc_VII_S"/>
    <property type="match status" value="1"/>
</dbReference>
<evidence type="ECO:0000256" key="4">
    <source>
        <dbReference type="ARBA" id="ARBA00022801"/>
    </source>
</evidence>
<dbReference type="GO" id="GO:0005829">
    <property type="term" value="C:cytosol"/>
    <property type="evidence" value="ECO:0007669"/>
    <property type="project" value="TreeGrafter"/>
</dbReference>
<keyword evidence="4 6" id="KW-0378">Hydrolase</keyword>
<evidence type="ECO:0000256" key="5">
    <source>
        <dbReference type="ARBA" id="ARBA00022839"/>
    </source>
</evidence>
<dbReference type="NCBIfam" id="TIGR01280">
    <property type="entry name" value="xseB"/>
    <property type="match status" value="1"/>
</dbReference>
<accession>A0A6S6M3Z8</accession>
<keyword evidence="3 6" id="KW-0540">Nuclease</keyword>
<comment type="subcellular location">
    <subcellularLocation>
        <location evidence="6">Cytoplasm</location>
    </subcellularLocation>
</comment>
<dbReference type="GO" id="GO:0006308">
    <property type="term" value="P:DNA catabolic process"/>
    <property type="evidence" value="ECO:0007669"/>
    <property type="project" value="UniProtKB-UniRule"/>
</dbReference>
<dbReference type="KEGG" id="gbn:GEOBRER4_28690"/>
<dbReference type="PIRSF" id="PIRSF006488">
    <property type="entry name" value="Exonuc_VII_S"/>
    <property type="match status" value="1"/>
</dbReference>
<protein>
    <recommendedName>
        <fullName evidence="6">Exodeoxyribonuclease 7 small subunit</fullName>
        <ecNumber evidence="6">3.1.11.6</ecNumber>
    </recommendedName>
    <alternativeName>
        <fullName evidence="6">Exodeoxyribonuclease VII small subunit</fullName>
        <shortName evidence="6">Exonuclease VII small subunit</shortName>
    </alternativeName>
</protein>
<evidence type="ECO:0000256" key="3">
    <source>
        <dbReference type="ARBA" id="ARBA00022722"/>
    </source>
</evidence>
<dbReference type="InterPro" id="IPR037004">
    <property type="entry name" value="Exonuc_VII_ssu_sf"/>
</dbReference>
<dbReference type="GO" id="GO:0008855">
    <property type="term" value="F:exodeoxyribonuclease VII activity"/>
    <property type="evidence" value="ECO:0007669"/>
    <property type="project" value="UniProtKB-UniRule"/>
</dbReference>
<dbReference type="RefSeq" id="WP_085811980.1">
    <property type="nucleotide sequence ID" value="NZ_AP023213.1"/>
</dbReference>
<keyword evidence="8" id="KW-1185">Reference proteome</keyword>
<dbReference type="AlphaFoldDB" id="A0A6S6M3Z8"/>
<organism evidence="7 8">
    <name type="scientific">Citrifermentans bremense</name>
    <dbReference type="NCBI Taxonomy" id="60035"/>
    <lineage>
        <taxon>Bacteria</taxon>
        <taxon>Pseudomonadati</taxon>
        <taxon>Thermodesulfobacteriota</taxon>
        <taxon>Desulfuromonadia</taxon>
        <taxon>Geobacterales</taxon>
        <taxon>Geobacteraceae</taxon>
        <taxon>Citrifermentans</taxon>
    </lineage>
</organism>
<sequence>MAVEKFETALKKLEDVVKKLEGGELSLEESLKAFEEGVKFSAFCSKKLNEAERRVETLIKQRDGSFVTKPFEEEE</sequence>
<keyword evidence="2 6" id="KW-0963">Cytoplasm</keyword>
<dbReference type="Proteomes" id="UP000515472">
    <property type="component" value="Chromosome"/>
</dbReference>
<dbReference type="PANTHER" id="PTHR34137">
    <property type="entry name" value="EXODEOXYRIBONUCLEASE 7 SMALL SUBUNIT"/>
    <property type="match status" value="1"/>
</dbReference>
<dbReference type="PANTHER" id="PTHR34137:SF1">
    <property type="entry name" value="EXODEOXYRIBONUCLEASE 7 SMALL SUBUNIT"/>
    <property type="match status" value="1"/>
</dbReference>
<evidence type="ECO:0000313" key="8">
    <source>
        <dbReference type="Proteomes" id="UP000515472"/>
    </source>
</evidence>
<gene>
    <name evidence="6" type="primary">xseB</name>
    <name evidence="7" type="ORF">GEOBRER4_n2990</name>
</gene>
<dbReference type="InterPro" id="IPR003761">
    <property type="entry name" value="Exonuc_VII_S"/>
</dbReference>
<comment type="subunit">
    <text evidence="6">Heterooligomer composed of large and small subunits.</text>
</comment>
<dbReference type="EMBL" id="AP023213">
    <property type="protein sequence ID" value="BCG48119.1"/>
    <property type="molecule type" value="Genomic_DNA"/>
</dbReference>
<evidence type="ECO:0000256" key="6">
    <source>
        <dbReference type="HAMAP-Rule" id="MF_00337"/>
    </source>
</evidence>
<dbReference type="HAMAP" id="MF_00337">
    <property type="entry name" value="Exonuc_7_S"/>
    <property type="match status" value="1"/>
</dbReference>
<dbReference type="Gene3D" id="1.10.287.1040">
    <property type="entry name" value="Exonuclease VII, small subunit"/>
    <property type="match status" value="1"/>
</dbReference>
<name>A0A6S6M3Z8_9BACT</name>
<comment type="similarity">
    <text evidence="1 6">Belongs to the XseB family.</text>
</comment>
<evidence type="ECO:0000256" key="1">
    <source>
        <dbReference type="ARBA" id="ARBA00009998"/>
    </source>
</evidence>
<dbReference type="SUPFAM" id="SSF116842">
    <property type="entry name" value="XseB-like"/>
    <property type="match status" value="1"/>
</dbReference>
<reference evidence="7 8" key="1">
    <citation type="submission" date="2020-06" db="EMBL/GenBank/DDBJ databases">
        <title>Interaction of electrochemicaly active bacteria, Geobacter bremensis R4 on different carbon anode.</title>
        <authorList>
            <person name="Meng L."/>
            <person name="Yoshida N."/>
        </authorList>
    </citation>
    <scope>NUCLEOTIDE SEQUENCE [LARGE SCALE GENOMIC DNA]</scope>
    <source>
        <strain evidence="7 8">R4</strain>
    </source>
</reference>
<keyword evidence="5 6" id="KW-0269">Exonuclease</keyword>
<dbReference type="NCBIfam" id="NF002140">
    <property type="entry name" value="PRK00977.1-4"/>
    <property type="match status" value="1"/>
</dbReference>
<proteinExistence type="inferred from homology"/>
<evidence type="ECO:0000313" key="7">
    <source>
        <dbReference type="EMBL" id="BCG48119.1"/>
    </source>
</evidence>
<comment type="function">
    <text evidence="6">Bidirectionally degrades single-stranded DNA into large acid-insoluble oligonucleotides, which are then degraded further into small acid-soluble oligonucleotides.</text>
</comment>
<dbReference type="EC" id="3.1.11.6" evidence="6"/>
<dbReference type="GO" id="GO:0009318">
    <property type="term" value="C:exodeoxyribonuclease VII complex"/>
    <property type="evidence" value="ECO:0007669"/>
    <property type="project" value="UniProtKB-UniRule"/>
</dbReference>
<comment type="catalytic activity">
    <reaction evidence="6">
        <text>Exonucleolytic cleavage in either 5'- to 3'- or 3'- to 5'-direction to yield nucleoside 5'-phosphates.</text>
        <dbReference type="EC" id="3.1.11.6"/>
    </reaction>
</comment>